<dbReference type="EMBL" id="JARBHB010000002">
    <property type="protein sequence ID" value="KAJ8892307.1"/>
    <property type="molecule type" value="Genomic_DNA"/>
</dbReference>
<keyword evidence="3" id="KW-1185">Reference proteome</keyword>
<gene>
    <name evidence="2" type="ORF">PR048_004887</name>
</gene>
<organism evidence="2 3">
    <name type="scientific">Dryococelus australis</name>
    <dbReference type="NCBI Taxonomy" id="614101"/>
    <lineage>
        <taxon>Eukaryota</taxon>
        <taxon>Metazoa</taxon>
        <taxon>Ecdysozoa</taxon>
        <taxon>Arthropoda</taxon>
        <taxon>Hexapoda</taxon>
        <taxon>Insecta</taxon>
        <taxon>Pterygota</taxon>
        <taxon>Neoptera</taxon>
        <taxon>Polyneoptera</taxon>
        <taxon>Phasmatodea</taxon>
        <taxon>Verophasmatodea</taxon>
        <taxon>Anareolatae</taxon>
        <taxon>Phasmatidae</taxon>
        <taxon>Eurycanthinae</taxon>
        <taxon>Dryococelus</taxon>
    </lineage>
</organism>
<evidence type="ECO:0000313" key="3">
    <source>
        <dbReference type="Proteomes" id="UP001159363"/>
    </source>
</evidence>
<keyword evidence="1" id="KW-0812">Transmembrane</keyword>
<comment type="caution">
    <text evidence="2">The sequence shown here is derived from an EMBL/GenBank/DDBJ whole genome shotgun (WGS) entry which is preliminary data.</text>
</comment>
<reference evidence="2 3" key="1">
    <citation type="submission" date="2023-02" db="EMBL/GenBank/DDBJ databases">
        <title>LHISI_Scaffold_Assembly.</title>
        <authorList>
            <person name="Stuart O.P."/>
            <person name="Cleave R."/>
            <person name="Magrath M.J.L."/>
            <person name="Mikheyev A.S."/>
        </authorList>
    </citation>
    <scope>NUCLEOTIDE SEQUENCE [LARGE SCALE GENOMIC DNA]</scope>
    <source>
        <strain evidence="2">Daus_M_001</strain>
        <tissue evidence="2">Leg muscle</tissue>
    </source>
</reference>
<dbReference type="Proteomes" id="UP001159363">
    <property type="component" value="Chromosome 2"/>
</dbReference>
<proteinExistence type="predicted"/>
<sequence>MSELRKECATFIVLCDLLKWNKKEKKRRYWIKDLYRERRYEGGARLLNMLTLDEKHCILKFRISKGNVGLTLRFLATGDSYTTLQYLFKISKQSLSLIIPKVCKALTEALKVSIKLSNRFLFQMPATAEDCLKISEDIEKLLVLSMRIFNSCSEYINCKGFFCIVLFALVSASYTFLYVDIGCPKDGFQMEECSEIVSCIAELRITL</sequence>
<keyword evidence="1" id="KW-0472">Membrane</keyword>
<keyword evidence="1" id="KW-1133">Transmembrane helix</keyword>
<protein>
    <submittedName>
        <fullName evidence="2">Uncharacterized protein</fullName>
    </submittedName>
</protein>
<name>A0ABQ9I6N8_9NEOP</name>
<evidence type="ECO:0000256" key="1">
    <source>
        <dbReference type="SAM" id="Phobius"/>
    </source>
</evidence>
<evidence type="ECO:0000313" key="2">
    <source>
        <dbReference type="EMBL" id="KAJ8892307.1"/>
    </source>
</evidence>
<feature type="transmembrane region" description="Helical" evidence="1">
    <location>
        <begin position="159"/>
        <end position="179"/>
    </location>
</feature>
<accession>A0ABQ9I6N8</accession>